<dbReference type="AlphaFoldDB" id="A0A162DJX0"/>
<reference evidence="2 3" key="1">
    <citation type="submission" date="2016-01" db="EMBL/GenBank/DDBJ databases">
        <title>The draft genome sequence of Aquimarina sp. RZW4-3-2.</title>
        <authorList>
            <person name="Wang Y."/>
        </authorList>
    </citation>
    <scope>NUCLEOTIDE SEQUENCE [LARGE SCALE GENOMIC DNA]</scope>
    <source>
        <strain evidence="2 3">RZW4-3-2</strain>
    </source>
</reference>
<comment type="caution">
    <text evidence="2">The sequence shown here is derived from an EMBL/GenBank/DDBJ whole genome shotgun (WGS) entry which is preliminary data.</text>
</comment>
<dbReference type="SMART" id="SM01235">
    <property type="entry name" value="Haem_bd"/>
    <property type="match status" value="1"/>
</dbReference>
<proteinExistence type="predicted"/>
<protein>
    <recommendedName>
        <fullName evidence="1">Haem-binding domain-containing protein</fullName>
    </recommendedName>
</protein>
<dbReference type="EMBL" id="LQRT01000004">
    <property type="protein sequence ID" value="KZS41538.1"/>
    <property type="molecule type" value="Genomic_DNA"/>
</dbReference>
<evidence type="ECO:0000259" key="1">
    <source>
        <dbReference type="SMART" id="SM01235"/>
    </source>
</evidence>
<name>A0A162DJX0_9FLAO</name>
<dbReference type="RefSeq" id="WP_066311841.1">
    <property type="nucleotide sequence ID" value="NZ_LQRT01000004.1"/>
</dbReference>
<dbReference type="STRING" id="1642818.AWE51_21260"/>
<sequence>MFKNLLFLLVLVLVISQFLRPDKNESSYLSITNFEESVGVTGEVKTILENNCYDCHSTFTRYPWYMQVSPISHWMAYQIEEGKEHFNISDWESYTIKQKDHKLEEFIEELEKKEMPLKPYTWVHGELSSSDSEVLINWAKKTREKLTDTITPKITDTLAQESLQLNKDTIQ</sequence>
<dbReference type="InterPro" id="IPR025992">
    <property type="entry name" value="Haem-bd"/>
</dbReference>
<feature type="domain" description="Haem-binding" evidence="1">
    <location>
        <begin position="10"/>
        <end position="143"/>
    </location>
</feature>
<keyword evidence="3" id="KW-1185">Reference proteome</keyword>
<dbReference type="Proteomes" id="UP000076715">
    <property type="component" value="Unassembled WGS sequence"/>
</dbReference>
<dbReference type="OrthoDB" id="196738at2"/>
<gene>
    <name evidence="2" type="ORF">AWE51_21260</name>
</gene>
<accession>A0A162DJX0</accession>
<evidence type="ECO:0000313" key="3">
    <source>
        <dbReference type="Proteomes" id="UP000076715"/>
    </source>
</evidence>
<dbReference type="Pfam" id="PF14376">
    <property type="entry name" value="Haem_bd"/>
    <property type="match status" value="1"/>
</dbReference>
<evidence type="ECO:0000313" key="2">
    <source>
        <dbReference type="EMBL" id="KZS41538.1"/>
    </source>
</evidence>
<organism evidence="2 3">
    <name type="scientific">Aquimarina aggregata</name>
    <dbReference type="NCBI Taxonomy" id="1642818"/>
    <lineage>
        <taxon>Bacteria</taxon>
        <taxon>Pseudomonadati</taxon>
        <taxon>Bacteroidota</taxon>
        <taxon>Flavobacteriia</taxon>
        <taxon>Flavobacteriales</taxon>
        <taxon>Flavobacteriaceae</taxon>
        <taxon>Aquimarina</taxon>
    </lineage>
</organism>